<keyword evidence="2" id="KW-0489">Methyltransferase</keyword>
<dbReference type="SUPFAM" id="SSF53335">
    <property type="entry name" value="S-adenosyl-L-methionine-dependent methyltransferases"/>
    <property type="match status" value="1"/>
</dbReference>
<proteinExistence type="predicted"/>
<dbReference type="EMBL" id="JBHRSK010000018">
    <property type="protein sequence ID" value="MFC2970271.1"/>
    <property type="molecule type" value="Genomic_DNA"/>
</dbReference>
<dbReference type="PANTHER" id="PTHR12843">
    <property type="entry name" value="PROTEIN-LYSINE N-METHYLTRANSFERASE METTL10"/>
    <property type="match status" value="1"/>
</dbReference>
<dbReference type="GO" id="GO:0008168">
    <property type="term" value="F:methyltransferase activity"/>
    <property type="evidence" value="ECO:0007669"/>
    <property type="project" value="UniProtKB-KW"/>
</dbReference>
<evidence type="ECO:0000259" key="1">
    <source>
        <dbReference type="Pfam" id="PF13649"/>
    </source>
</evidence>
<evidence type="ECO:0000313" key="2">
    <source>
        <dbReference type="EMBL" id="MFC2970271.1"/>
    </source>
</evidence>
<keyword evidence="2" id="KW-0808">Transferase</keyword>
<sequence length="208" mass="22824">MTTRREHWDHAYGGAEDADLSWFEAEPRHSLDAILQKLPPGAAVVDIGGGTARLAEALLEAGRGPVTVLDLSREALRRAQDRLGERAAEVIWIAADITAWQPDRRYAVWHDRAVFHFLTDAKDRAAYVRTLDAALEPGGTAIIATFAADGPERCSGLPVRRYAPEQLAAELERLAPGVFTLTGAVRFTHVTPRGVEQKFQQSSFRKAG</sequence>
<dbReference type="InterPro" id="IPR041698">
    <property type="entry name" value="Methyltransf_25"/>
</dbReference>
<dbReference type="Gene3D" id="3.40.50.150">
    <property type="entry name" value="Vaccinia Virus protein VP39"/>
    <property type="match status" value="1"/>
</dbReference>
<dbReference type="GO" id="GO:0032259">
    <property type="term" value="P:methylation"/>
    <property type="evidence" value="ECO:0007669"/>
    <property type="project" value="UniProtKB-KW"/>
</dbReference>
<reference evidence="3" key="1">
    <citation type="journal article" date="2019" name="Int. J. Syst. Evol. Microbiol.">
        <title>The Global Catalogue of Microorganisms (GCM) 10K type strain sequencing project: providing services to taxonomists for standard genome sequencing and annotation.</title>
        <authorList>
            <consortium name="The Broad Institute Genomics Platform"/>
            <consortium name="The Broad Institute Genome Sequencing Center for Infectious Disease"/>
            <person name="Wu L."/>
            <person name="Ma J."/>
        </authorList>
    </citation>
    <scope>NUCLEOTIDE SEQUENCE [LARGE SCALE GENOMIC DNA]</scope>
    <source>
        <strain evidence="3">KCTC 62192</strain>
    </source>
</reference>
<accession>A0ABV7AN99</accession>
<dbReference type="RefSeq" id="WP_377835082.1">
    <property type="nucleotide sequence ID" value="NZ_JBHRSK010000018.1"/>
</dbReference>
<comment type="caution">
    <text evidence="2">The sequence shown here is derived from an EMBL/GenBank/DDBJ whole genome shotgun (WGS) entry which is preliminary data.</text>
</comment>
<evidence type="ECO:0000313" key="3">
    <source>
        <dbReference type="Proteomes" id="UP001595443"/>
    </source>
</evidence>
<dbReference type="PANTHER" id="PTHR12843:SF5">
    <property type="entry name" value="EEF1A LYSINE METHYLTRANSFERASE 2"/>
    <property type="match status" value="1"/>
</dbReference>
<protein>
    <submittedName>
        <fullName evidence="2">Class I SAM-dependent methyltransferase</fullName>
    </submittedName>
</protein>
<dbReference type="InterPro" id="IPR029063">
    <property type="entry name" value="SAM-dependent_MTases_sf"/>
</dbReference>
<gene>
    <name evidence="2" type="ORF">ACFOES_19410</name>
</gene>
<dbReference type="Proteomes" id="UP001595443">
    <property type="component" value="Unassembled WGS sequence"/>
</dbReference>
<dbReference type="CDD" id="cd02440">
    <property type="entry name" value="AdoMet_MTases"/>
    <property type="match status" value="1"/>
</dbReference>
<feature type="domain" description="Methyltransferase" evidence="1">
    <location>
        <begin position="44"/>
        <end position="139"/>
    </location>
</feature>
<dbReference type="Pfam" id="PF13649">
    <property type="entry name" value="Methyltransf_25"/>
    <property type="match status" value="1"/>
</dbReference>
<name>A0ABV7AN99_9RHOB</name>
<keyword evidence="3" id="KW-1185">Reference proteome</keyword>
<organism evidence="2 3">
    <name type="scientific">Acidimangrovimonas pyrenivorans</name>
    <dbReference type="NCBI Taxonomy" id="2030798"/>
    <lineage>
        <taxon>Bacteria</taxon>
        <taxon>Pseudomonadati</taxon>
        <taxon>Pseudomonadota</taxon>
        <taxon>Alphaproteobacteria</taxon>
        <taxon>Rhodobacterales</taxon>
        <taxon>Paracoccaceae</taxon>
        <taxon>Acidimangrovimonas</taxon>
    </lineage>
</organism>